<evidence type="ECO:0000313" key="3">
    <source>
        <dbReference type="Proteomes" id="UP000748531"/>
    </source>
</evidence>
<dbReference type="AlphaFoldDB" id="A0A8J4SIQ5"/>
<dbReference type="OrthoDB" id="6255329at2759"/>
<proteinExistence type="predicted"/>
<sequence length="249" mass="27231">MYNYSPRLNCPSSDRGPPPGRFPSASTPMNPMFHPSPSPAVPSPYGSPSFSPLGNPFSPYGCPRNPHSPINLPFQSPQPVFLPNSPYSHSGYSQPTDSSIYNSPIRSNFCPNSGIRNYSGSFASTPSYMSAQEQFCSNSGTPNRTAQNSTKSSARGSSSRRRFNTSNRDDWIERALADPWSDITPTQTPDAGCLVSRPLAQRHTVLFAPRDGHYKSERVWTEPDPSELPPKRLSLANPVNPSDVDLSVP</sequence>
<keyword evidence="3" id="KW-1185">Reference proteome</keyword>
<dbReference type="EMBL" id="LUCH01018244">
    <property type="protein sequence ID" value="KAF5394530.1"/>
    <property type="molecule type" value="Genomic_DNA"/>
</dbReference>
<dbReference type="Proteomes" id="UP000748531">
    <property type="component" value="Unassembled WGS sequence"/>
</dbReference>
<feature type="compositionally biased region" description="Basic and acidic residues" evidence="1">
    <location>
        <begin position="211"/>
        <end position="221"/>
    </location>
</feature>
<accession>A0A8J4SIQ5</accession>
<evidence type="ECO:0000313" key="2">
    <source>
        <dbReference type="EMBL" id="KAF5394530.1"/>
    </source>
</evidence>
<organism evidence="2 3">
    <name type="scientific">Paragonimus heterotremus</name>
    <dbReference type="NCBI Taxonomy" id="100268"/>
    <lineage>
        <taxon>Eukaryota</taxon>
        <taxon>Metazoa</taxon>
        <taxon>Spiralia</taxon>
        <taxon>Lophotrochozoa</taxon>
        <taxon>Platyhelminthes</taxon>
        <taxon>Trematoda</taxon>
        <taxon>Digenea</taxon>
        <taxon>Plagiorchiida</taxon>
        <taxon>Troglotremata</taxon>
        <taxon>Troglotrematidae</taxon>
        <taxon>Paragonimus</taxon>
    </lineage>
</organism>
<evidence type="ECO:0000256" key="1">
    <source>
        <dbReference type="SAM" id="MobiDB-lite"/>
    </source>
</evidence>
<comment type="caution">
    <text evidence="2">The sequence shown here is derived from an EMBL/GenBank/DDBJ whole genome shotgun (WGS) entry which is preliminary data.</text>
</comment>
<protein>
    <submittedName>
        <fullName evidence="2">Uncharacterized protein</fullName>
    </submittedName>
</protein>
<reference evidence="2" key="1">
    <citation type="submission" date="2019-05" db="EMBL/GenBank/DDBJ databases">
        <title>Annotation for the trematode Paragonimus heterotremus.</title>
        <authorList>
            <person name="Choi Y.-J."/>
        </authorList>
    </citation>
    <scope>NUCLEOTIDE SEQUENCE</scope>
    <source>
        <strain evidence="2">LC</strain>
    </source>
</reference>
<feature type="region of interest" description="Disordered" evidence="1">
    <location>
        <begin position="1"/>
        <end position="76"/>
    </location>
</feature>
<gene>
    <name evidence="2" type="ORF">PHET_11254</name>
</gene>
<feature type="region of interest" description="Disordered" evidence="1">
    <location>
        <begin position="211"/>
        <end position="249"/>
    </location>
</feature>
<feature type="region of interest" description="Disordered" evidence="1">
    <location>
        <begin position="133"/>
        <end position="166"/>
    </location>
</feature>
<feature type="compositionally biased region" description="Polar residues" evidence="1">
    <location>
        <begin position="133"/>
        <end position="148"/>
    </location>
</feature>
<name>A0A8J4SIQ5_9TREM</name>